<dbReference type="Proteomes" id="UP000664044">
    <property type="component" value="Unassembled WGS sequence"/>
</dbReference>
<dbReference type="PROSITE" id="PS50011">
    <property type="entry name" value="PROTEIN_KINASE_DOM"/>
    <property type="match status" value="1"/>
</dbReference>
<proteinExistence type="predicted"/>
<dbReference type="InterPro" id="IPR051409">
    <property type="entry name" value="Atypical_kinase_ADCK"/>
</dbReference>
<accession>A0ABS3G6Y9</accession>
<dbReference type="InterPro" id="IPR011009">
    <property type="entry name" value="Kinase-like_dom_sf"/>
</dbReference>
<gene>
    <name evidence="2" type="ORF">J0656_12405</name>
</gene>
<comment type="caution">
    <text evidence="2">The sequence shown here is derived from an EMBL/GenBank/DDBJ whole genome shotgun (WGS) entry which is preliminary data.</text>
</comment>
<dbReference type="InterPro" id="IPR000719">
    <property type="entry name" value="Prot_kinase_dom"/>
</dbReference>
<reference evidence="2 3" key="1">
    <citation type="submission" date="2021-03" db="EMBL/GenBank/DDBJ databases">
        <title>Muricauda lutimaris sp. nov. and Muricauda ruestringensis sp. nov, two marine members of the Flavobacteriaceae isolated from deep sea sediments of Western Pacific.</title>
        <authorList>
            <person name="Zhao S."/>
            <person name="Liu R."/>
        </authorList>
    </citation>
    <scope>NUCLEOTIDE SEQUENCE [LARGE SCALE GENOMIC DNA]</scope>
    <source>
        <strain evidence="2 3">BC31-1-A7</strain>
    </source>
</reference>
<dbReference type="RefSeq" id="WP_207034296.1">
    <property type="nucleotide sequence ID" value="NZ_JAFLNL010000006.1"/>
</dbReference>
<dbReference type="Pfam" id="PF03109">
    <property type="entry name" value="ABC1"/>
    <property type="match status" value="1"/>
</dbReference>
<keyword evidence="2" id="KW-0808">Transferase</keyword>
<evidence type="ECO:0000313" key="2">
    <source>
        <dbReference type="EMBL" id="MBO0354819.1"/>
    </source>
</evidence>
<dbReference type="GO" id="GO:0016301">
    <property type="term" value="F:kinase activity"/>
    <property type="evidence" value="ECO:0007669"/>
    <property type="project" value="UniProtKB-KW"/>
</dbReference>
<evidence type="ECO:0000313" key="3">
    <source>
        <dbReference type="Proteomes" id="UP000664044"/>
    </source>
</evidence>
<keyword evidence="3" id="KW-1185">Reference proteome</keyword>
<dbReference type="EMBL" id="JAFLNL010000006">
    <property type="protein sequence ID" value="MBO0354819.1"/>
    <property type="molecule type" value="Genomic_DNA"/>
</dbReference>
<dbReference type="Gene3D" id="1.10.510.10">
    <property type="entry name" value="Transferase(Phosphotransferase) domain 1"/>
    <property type="match status" value="1"/>
</dbReference>
<name>A0ABS3G6Y9_9FLAO</name>
<keyword evidence="2" id="KW-0418">Kinase</keyword>
<dbReference type="InterPro" id="IPR004147">
    <property type="entry name" value="ABC1_dom"/>
</dbReference>
<dbReference type="SUPFAM" id="SSF56112">
    <property type="entry name" value="Protein kinase-like (PK-like)"/>
    <property type="match status" value="1"/>
</dbReference>
<sequence length="436" mass="50361">MKSLDTIPTGKIERAGKLVKTGVKIGGNYVKYYGKKLVDPQTSKDTLDQDNAEDIYDGLKSLKGSALKVAQMLSMEKNLLPRAYVEKFSLSQFSVPPLSAPLVRKTFKKYLDKYPEEIFDEFEKDSVNAASIGQVHRAEKDGKKLAVKIQYPGVAESISSDLALVKPVAIKMFNLKGKDSEKYFKEVEHKLIEETNYILELEQSDEITTACSVIPNMQFPKYYRELSSERILTMDWMDGAHLGEFTRTDFDAELGNTLGQALWDFYMFQIHKLRRVHADPHPGNFLVSDDAKLIAIDFGCIKQIPDDFYVPYFELAKEENINNDKIFMEKLYELEILTPTDSEEELIFFKALFKEMLTIFTSPFHKETFDFGDEGFWSKIANLSERYSKDEQIRKMNGNRGSKHFLYINRTFFGLYNLLHDLKAKVNVNHFEQYIR</sequence>
<feature type="domain" description="Protein kinase" evidence="1">
    <location>
        <begin position="121"/>
        <end position="436"/>
    </location>
</feature>
<dbReference type="PANTHER" id="PTHR43851">
    <property type="match status" value="1"/>
</dbReference>
<evidence type="ECO:0000259" key="1">
    <source>
        <dbReference type="PROSITE" id="PS50011"/>
    </source>
</evidence>
<protein>
    <submittedName>
        <fullName evidence="2">AarF/ABC1/UbiB kinase family protein</fullName>
    </submittedName>
</protein>
<dbReference type="PANTHER" id="PTHR43851:SF3">
    <property type="entry name" value="COENZYME Q8"/>
    <property type="match status" value="1"/>
</dbReference>
<organism evidence="2 3">
    <name type="scientific">Flagellimonas aurea</name>
    <dbReference type="NCBI Taxonomy" id="2915619"/>
    <lineage>
        <taxon>Bacteria</taxon>
        <taxon>Pseudomonadati</taxon>
        <taxon>Bacteroidota</taxon>
        <taxon>Flavobacteriia</taxon>
        <taxon>Flavobacteriales</taxon>
        <taxon>Flavobacteriaceae</taxon>
        <taxon>Flagellimonas</taxon>
    </lineage>
</organism>